<keyword evidence="3 5" id="KW-0808">Transferase</keyword>
<dbReference type="PIRSF" id="PIRSF000521">
    <property type="entry name" value="Transaminase_4ab_Lys_Orn"/>
    <property type="match status" value="1"/>
</dbReference>
<gene>
    <name evidence="5" type="primary">argD</name>
    <name evidence="6" type="ORF">WMQ36_10380</name>
</gene>
<evidence type="ECO:0000313" key="6">
    <source>
        <dbReference type="EMBL" id="MEQ2425379.1"/>
    </source>
</evidence>
<keyword evidence="2 5" id="KW-0028">Amino-acid biosynthesis</keyword>
<evidence type="ECO:0000256" key="1">
    <source>
        <dbReference type="ARBA" id="ARBA00022576"/>
    </source>
</evidence>
<accession>A0ABV1D4P9</accession>
<feature type="modified residue" description="N6-(pyridoxal phosphate)lysine" evidence="5">
    <location>
        <position position="267"/>
    </location>
</feature>
<dbReference type="PANTHER" id="PTHR11986:SF79">
    <property type="entry name" value="ACETYLORNITHINE AMINOTRANSFERASE, MITOCHONDRIAL"/>
    <property type="match status" value="1"/>
</dbReference>
<dbReference type="Gene3D" id="3.90.1150.10">
    <property type="entry name" value="Aspartate Aminotransferase, domain 1"/>
    <property type="match status" value="1"/>
</dbReference>
<dbReference type="InterPro" id="IPR049704">
    <property type="entry name" value="Aminotrans_3_PPA_site"/>
</dbReference>
<feature type="binding site" evidence="5">
    <location>
        <position position="153"/>
    </location>
    <ligand>
        <name>pyridoxal 5'-phosphate</name>
        <dbReference type="ChEBI" id="CHEBI:597326"/>
    </ligand>
</feature>
<evidence type="ECO:0000256" key="4">
    <source>
        <dbReference type="ARBA" id="ARBA00022898"/>
    </source>
</evidence>
<dbReference type="PANTHER" id="PTHR11986">
    <property type="entry name" value="AMINOTRANSFERASE CLASS III"/>
    <property type="match status" value="1"/>
</dbReference>
<comment type="cofactor">
    <cofactor evidence="5">
        <name>pyridoxal 5'-phosphate</name>
        <dbReference type="ChEBI" id="CHEBI:597326"/>
    </cofactor>
    <text evidence="5">Binds 1 pyridoxal phosphate per subunit.</text>
</comment>
<evidence type="ECO:0000313" key="7">
    <source>
        <dbReference type="Proteomes" id="UP001454086"/>
    </source>
</evidence>
<keyword evidence="5" id="KW-0055">Arginine biosynthesis</keyword>
<dbReference type="InterPro" id="IPR015421">
    <property type="entry name" value="PyrdxlP-dep_Trfase_major"/>
</dbReference>
<dbReference type="InterPro" id="IPR005814">
    <property type="entry name" value="Aminotrans_3"/>
</dbReference>
<dbReference type="RefSeq" id="WP_008721417.1">
    <property type="nucleotide sequence ID" value="NZ_JBBMFM010000031.1"/>
</dbReference>
<comment type="miscellaneous">
    <text evidence="5">May also have succinyldiaminopimelate aminotransferase activity, thus carrying out the corresponding step in lysine biosynthesis.</text>
</comment>
<comment type="subunit">
    <text evidence="5">Homodimer.</text>
</comment>
<dbReference type="NCBIfam" id="TIGR00707">
    <property type="entry name" value="argD"/>
    <property type="match status" value="1"/>
</dbReference>
<dbReference type="Proteomes" id="UP001454086">
    <property type="component" value="Unassembled WGS sequence"/>
</dbReference>
<dbReference type="InterPro" id="IPR015422">
    <property type="entry name" value="PyrdxlP-dep_Trfase_small"/>
</dbReference>
<evidence type="ECO:0000256" key="2">
    <source>
        <dbReference type="ARBA" id="ARBA00022605"/>
    </source>
</evidence>
<keyword evidence="5" id="KW-0963">Cytoplasm</keyword>
<dbReference type="PROSITE" id="PS00600">
    <property type="entry name" value="AA_TRANSFER_CLASS_3"/>
    <property type="match status" value="1"/>
</dbReference>
<dbReference type="Gene3D" id="3.40.640.10">
    <property type="entry name" value="Type I PLP-dependent aspartate aminotransferase-like (Major domain)"/>
    <property type="match status" value="1"/>
</dbReference>
<dbReference type="SUPFAM" id="SSF53383">
    <property type="entry name" value="PLP-dependent transferases"/>
    <property type="match status" value="1"/>
</dbReference>
<evidence type="ECO:0000256" key="5">
    <source>
        <dbReference type="HAMAP-Rule" id="MF_01107"/>
    </source>
</evidence>
<dbReference type="HAMAP" id="MF_01107">
    <property type="entry name" value="ArgD_aminotrans_3"/>
    <property type="match status" value="1"/>
</dbReference>
<feature type="binding site" evidence="5">
    <location>
        <begin position="105"/>
        <end position="106"/>
    </location>
    <ligand>
        <name>pyridoxal 5'-phosphate</name>
        <dbReference type="ChEBI" id="CHEBI:597326"/>
    </ligand>
</feature>
<dbReference type="InterPro" id="IPR015424">
    <property type="entry name" value="PyrdxlP-dep_Trfase"/>
</dbReference>
<comment type="similarity">
    <text evidence="5">Belongs to the class-III pyridoxal-phosphate-dependent aminotransferase family. ArgD subfamily.</text>
</comment>
<sequence length="415" mass="45082">MADNQLMERAEHVLYKTYNRFPVVFDHGKGVMLYDTEGNEYLDFGAGIAVMALGYGDEEYTRAVEDQLHKLTHISNLFYNQPSIEAGEKLLEVSQMDKVFFTNSGTEAIEGALKIAKRCHYNMLRQSMGDGSDGCEDVEMDLTGEIIAMNHSFHGRSLGALSVTGNAHYQEPFKPLVPGIRFADFNDLKSVEALINDKTCAVIMETIQGEGGIYPASEAFIKGVRRLCDEHGLLLILDEIQCGMGRSGKMFAWQHYGVKPDVMTVAKALGNGLPIGAFLACGKAAGAMVPGDHGTTYGGNPLVTAGAKAVLDIFEERRIVDHVKETGAYLSGKLDQVVEKYAVVKERRGMGLIQGLELTGPATPVVTAALLEQKLVLISAGTNIIRFVPPLVIGKADVDEMVKRLEAAIDSAYGK</sequence>
<keyword evidence="1 5" id="KW-0032">Aminotransferase</keyword>
<evidence type="ECO:0000256" key="3">
    <source>
        <dbReference type="ARBA" id="ARBA00022679"/>
    </source>
</evidence>
<comment type="catalytic activity">
    <reaction evidence="5">
        <text>N(2)-acetyl-L-ornithine + 2-oxoglutarate = N-acetyl-L-glutamate 5-semialdehyde + L-glutamate</text>
        <dbReference type="Rhea" id="RHEA:18049"/>
        <dbReference type="ChEBI" id="CHEBI:16810"/>
        <dbReference type="ChEBI" id="CHEBI:29123"/>
        <dbReference type="ChEBI" id="CHEBI:29985"/>
        <dbReference type="ChEBI" id="CHEBI:57805"/>
        <dbReference type="EC" id="2.6.1.11"/>
    </reaction>
</comment>
<reference evidence="6 7" key="1">
    <citation type="submission" date="2024-03" db="EMBL/GenBank/DDBJ databases">
        <title>Human intestinal bacterial collection.</title>
        <authorList>
            <person name="Pauvert C."/>
            <person name="Hitch T.C.A."/>
            <person name="Clavel T."/>
        </authorList>
    </citation>
    <scope>NUCLEOTIDE SEQUENCE [LARGE SCALE GENOMIC DNA]</scope>
    <source>
        <strain evidence="6 7">CLA-SR-H021</strain>
    </source>
</reference>
<dbReference type="EC" id="2.6.1.11" evidence="5"/>
<comment type="caution">
    <text evidence="6">The sequence shown here is derived from an EMBL/GenBank/DDBJ whole genome shotgun (WGS) entry which is preliminary data.</text>
</comment>
<dbReference type="InterPro" id="IPR050103">
    <property type="entry name" value="Class-III_PLP-dep_AT"/>
</dbReference>
<dbReference type="GO" id="GO:0008483">
    <property type="term" value="F:transaminase activity"/>
    <property type="evidence" value="ECO:0007669"/>
    <property type="project" value="UniProtKB-KW"/>
</dbReference>
<organism evidence="6 7">
    <name type="scientific">Enterocloster hominis</name>
    <name type="common">ex Hitch et al. 2024</name>
    <dbReference type="NCBI Taxonomy" id="1917870"/>
    <lineage>
        <taxon>Bacteria</taxon>
        <taxon>Bacillati</taxon>
        <taxon>Bacillota</taxon>
        <taxon>Clostridia</taxon>
        <taxon>Lachnospirales</taxon>
        <taxon>Lachnospiraceae</taxon>
        <taxon>Enterocloster</taxon>
    </lineage>
</organism>
<feature type="binding site" evidence="5">
    <location>
        <position position="295"/>
    </location>
    <ligand>
        <name>N(2)-acetyl-L-ornithine</name>
        <dbReference type="ChEBI" id="CHEBI:57805"/>
    </ligand>
</feature>
<feature type="binding site" evidence="5">
    <location>
        <position position="156"/>
    </location>
    <ligand>
        <name>N(2)-acetyl-L-ornithine</name>
        <dbReference type="ChEBI" id="CHEBI:57805"/>
    </ligand>
</feature>
<keyword evidence="7" id="KW-1185">Reference proteome</keyword>
<dbReference type="Pfam" id="PF00202">
    <property type="entry name" value="Aminotran_3"/>
    <property type="match status" value="1"/>
</dbReference>
<feature type="binding site" evidence="5">
    <location>
        <position position="296"/>
    </location>
    <ligand>
        <name>pyridoxal 5'-phosphate</name>
        <dbReference type="ChEBI" id="CHEBI:597326"/>
    </ligand>
</feature>
<protein>
    <recommendedName>
        <fullName evidence="5">Acetylornithine aminotransferase</fullName>
        <shortName evidence="5">ACOAT</shortName>
        <ecNumber evidence="5">2.6.1.11</ecNumber>
    </recommendedName>
</protein>
<name>A0ABV1D4P9_9FIRM</name>
<comment type="pathway">
    <text evidence="5">Amino-acid biosynthesis; L-arginine biosynthesis; N(2)-acetyl-L-ornithine from L-glutamate: step 4/4.</text>
</comment>
<comment type="subcellular location">
    <subcellularLocation>
        <location evidence="5">Cytoplasm</location>
    </subcellularLocation>
</comment>
<keyword evidence="4 5" id="KW-0663">Pyridoxal phosphate</keyword>
<dbReference type="EMBL" id="JBBMFM010000031">
    <property type="protein sequence ID" value="MEQ2425379.1"/>
    <property type="molecule type" value="Genomic_DNA"/>
</dbReference>
<feature type="binding site" evidence="5">
    <location>
        <begin position="238"/>
        <end position="241"/>
    </location>
    <ligand>
        <name>pyridoxal 5'-phosphate</name>
        <dbReference type="ChEBI" id="CHEBI:597326"/>
    </ligand>
</feature>
<dbReference type="CDD" id="cd00610">
    <property type="entry name" value="OAT_like"/>
    <property type="match status" value="1"/>
</dbReference>
<dbReference type="InterPro" id="IPR004636">
    <property type="entry name" value="AcOrn/SuccOrn_fam"/>
</dbReference>
<dbReference type="NCBIfam" id="NF002325">
    <property type="entry name" value="PRK01278.1"/>
    <property type="match status" value="1"/>
</dbReference>
<proteinExistence type="inferred from homology"/>